<feature type="binding site" evidence="9">
    <location>
        <position position="187"/>
    </location>
    <ligand>
        <name>pyridoxal 5'-phosphate</name>
        <dbReference type="ChEBI" id="CHEBI:597326"/>
    </ligand>
</feature>
<dbReference type="Gene3D" id="3.40.640.10">
    <property type="entry name" value="Type I PLP-dependent aspartate aminotransferase-like (Major domain)"/>
    <property type="match status" value="1"/>
</dbReference>
<feature type="binding site" evidence="9">
    <location>
        <position position="292"/>
    </location>
    <ligand>
        <name>substrate</name>
    </ligand>
</feature>
<dbReference type="Gene3D" id="3.90.1150.10">
    <property type="entry name" value="Aspartate Aminotransferase, domain 1"/>
    <property type="match status" value="1"/>
</dbReference>
<dbReference type="GO" id="GO:0010285">
    <property type="term" value="F:L,L-diaminopimelate aminotransferase activity"/>
    <property type="evidence" value="ECO:0007669"/>
    <property type="project" value="UniProtKB-UniRule"/>
</dbReference>
<dbReference type="Proteomes" id="UP000620559">
    <property type="component" value="Unassembled WGS sequence"/>
</dbReference>
<evidence type="ECO:0000256" key="6">
    <source>
        <dbReference type="ARBA" id="ARBA00022679"/>
    </source>
</evidence>
<feature type="binding site" evidence="9">
    <location>
        <begin position="108"/>
        <end position="109"/>
    </location>
    <ligand>
        <name>pyridoxal 5'-phosphate</name>
        <dbReference type="ChEBI" id="CHEBI:597326"/>
    </ligand>
</feature>
<feature type="binding site" evidence="9">
    <location>
        <position position="109"/>
    </location>
    <ligand>
        <name>substrate</name>
    </ligand>
</feature>
<feature type="binding site" evidence="9">
    <location>
        <position position="42"/>
    </location>
    <ligand>
        <name>substrate</name>
    </ligand>
</feature>
<accession>A0A8J7F0P2</accession>
<evidence type="ECO:0000313" key="12">
    <source>
        <dbReference type="Proteomes" id="UP000620559"/>
    </source>
</evidence>
<keyword evidence="7 9" id="KW-0663">Pyridoxal phosphate</keyword>
<comment type="subunit">
    <text evidence="9">Homodimer.</text>
</comment>
<evidence type="ECO:0000313" key="11">
    <source>
        <dbReference type="EMBL" id="MBE9212370.1"/>
    </source>
</evidence>
<dbReference type="InterPro" id="IPR019942">
    <property type="entry name" value="DapL/ALD1"/>
</dbReference>
<feature type="binding site" evidence="9">
    <location>
        <begin position="246"/>
        <end position="248"/>
    </location>
    <ligand>
        <name>pyridoxal 5'-phosphate</name>
        <dbReference type="ChEBI" id="CHEBI:597326"/>
    </ligand>
</feature>
<dbReference type="InterPro" id="IPR004839">
    <property type="entry name" value="Aminotransferase_I/II_large"/>
</dbReference>
<gene>
    <name evidence="9" type="primary">dapL</name>
    <name evidence="11" type="ORF">IQ247_06545</name>
</gene>
<comment type="pathway">
    <text evidence="2 9">Amino-acid biosynthesis; L-lysine biosynthesis via DAP pathway; LL-2,6-diaminopimelate from (S)-tetrahydrodipicolinate (aminotransferase route): step 1/1.</text>
</comment>
<dbReference type="FunFam" id="3.40.640.10:FF:000099">
    <property type="entry name" value="LL-diaminopimelate aminotransferase, chloroplastic"/>
    <property type="match status" value="1"/>
</dbReference>
<dbReference type="GO" id="GO:0030170">
    <property type="term" value="F:pyridoxal phosphate binding"/>
    <property type="evidence" value="ECO:0007669"/>
    <property type="project" value="UniProtKB-UniRule"/>
</dbReference>
<comment type="cofactor">
    <cofactor evidence="1 9">
        <name>pyridoxal 5'-phosphate</name>
        <dbReference type="ChEBI" id="CHEBI:597326"/>
    </cofactor>
</comment>
<sequence length="411" mass="45345">MATINDNYLKLKAGYLFPEIARRVNAFAQANADAKIIKLGIGDVTEPLPQACRTAMIQATEEMGVSETFKGYGPEQGYAWLREKIAHHDFQARGCEVDADEIFISDGSKCDTGNILEIFGNNNTIAVTDPVYPVYVDTNVMAGNTGDAKKNGEYEGLVYLPITAENNFTAEIPGEKVDLIYLCFPNNPTGATASKEDLQAWVDYAQANNSIIFFDAAYEAYITDSSIPHSIYEIEGARDCAIEFRSFSKNAGFTGTRCALTVVPKTLTAKAEDGSDVELWKLWNRRQSTKFNGVSYIVQRGAEAVYSQEGKEQIQQLVSFYLENAKIIREKLTAAGLQVHGGVNAPYVWVKTPNELSSWDFFDKLLNTCNVVGTPGSGFGAAGEGYFRISAFNSRKNVEEAMKRITEKFKV</sequence>
<evidence type="ECO:0000259" key="10">
    <source>
        <dbReference type="Pfam" id="PF00155"/>
    </source>
</evidence>
<evidence type="ECO:0000256" key="9">
    <source>
        <dbReference type="HAMAP-Rule" id="MF_01642"/>
    </source>
</evidence>
<organism evidence="11 12">
    <name type="scientific">Plectonema cf. radiosum LEGE 06105</name>
    <dbReference type="NCBI Taxonomy" id="945769"/>
    <lineage>
        <taxon>Bacteria</taxon>
        <taxon>Bacillati</taxon>
        <taxon>Cyanobacteriota</taxon>
        <taxon>Cyanophyceae</taxon>
        <taxon>Oscillatoriophycideae</taxon>
        <taxon>Oscillatoriales</taxon>
        <taxon>Microcoleaceae</taxon>
        <taxon>Plectonema</taxon>
    </lineage>
</organism>
<evidence type="ECO:0000256" key="8">
    <source>
        <dbReference type="ARBA" id="ARBA00051934"/>
    </source>
</evidence>
<dbReference type="PANTHER" id="PTHR43144">
    <property type="entry name" value="AMINOTRANSFERASE"/>
    <property type="match status" value="1"/>
</dbReference>
<dbReference type="UniPathway" id="UPA00034">
    <property type="reaction ID" value="UER00466"/>
</dbReference>
<dbReference type="GO" id="GO:0033362">
    <property type="term" value="P:lysine biosynthetic process via diaminopimelate, diaminopimelate-aminotransferase pathway"/>
    <property type="evidence" value="ECO:0007669"/>
    <property type="project" value="UniProtKB-UniRule"/>
</dbReference>
<dbReference type="AlphaFoldDB" id="A0A8J7F0P2"/>
<dbReference type="SUPFAM" id="SSF53383">
    <property type="entry name" value="PLP-dependent transferases"/>
    <property type="match status" value="1"/>
</dbReference>
<feature type="domain" description="Aminotransferase class I/classII large" evidence="10">
    <location>
        <begin position="35"/>
        <end position="405"/>
    </location>
</feature>
<evidence type="ECO:0000256" key="4">
    <source>
        <dbReference type="ARBA" id="ARBA00018052"/>
    </source>
</evidence>
<keyword evidence="6 9" id="KW-0808">Transferase</keyword>
<feature type="modified residue" description="N6-(pyridoxal phosphate)lysine" evidence="9">
    <location>
        <position position="249"/>
    </location>
</feature>
<dbReference type="CDD" id="cd00609">
    <property type="entry name" value="AAT_like"/>
    <property type="match status" value="1"/>
</dbReference>
<feature type="binding site" evidence="9">
    <location>
        <position position="257"/>
    </location>
    <ligand>
        <name>pyridoxal 5'-phosphate</name>
        <dbReference type="ChEBI" id="CHEBI:597326"/>
    </ligand>
</feature>
<evidence type="ECO:0000256" key="5">
    <source>
        <dbReference type="ARBA" id="ARBA00022576"/>
    </source>
</evidence>
<protein>
    <recommendedName>
        <fullName evidence="4 9">LL-diaminopimelate aminotransferase</fullName>
        <shortName evidence="9">DAP-AT</shortName>
        <shortName evidence="9">DAP-aminotransferase</shortName>
        <shortName evidence="9">LL-DAP-aminotransferase</shortName>
        <ecNumber evidence="3 9">2.6.1.83</ecNumber>
    </recommendedName>
</protein>
<evidence type="ECO:0000256" key="7">
    <source>
        <dbReference type="ARBA" id="ARBA00022898"/>
    </source>
</evidence>
<evidence type="ECO:0000256" key="3">
    <source>
        <dbReference type="ARBA" id="ARBA00013138"/>
    </source>
</evidence>
<evidence type="ECO:0000256" key="1">
    <source>
        <dbReference type="ARBA" id="ARBA00001933"/>
    </source>
</evidence>
<comment type="caution">
    <text evidence="11">The sequence shown here is derived from an EMBL/GenBank/DDBJ whole genome shotgun (WGS) entry which is preliminary data.</text>
</comment>
<evidence type="ECO:0000256" key="2">
    <source>
        <dbReference type="ARBA" id="ARBA00004982"/>
    </source>
</evidence>
<dbReference type="RefSeq" id="WP_193918239.1">
    <property type="nucleotide sequence ID" value="NZ_JADEWL010000013.1"/>
</dbReference>
<dbReference type="InterPro" id="IPR015422">
    <property type="entry name" value="PyrdxlP-dep_Trfase_small"/>
</dbReference>
<feature type="binding site" evidence="9">
    <location>
        <position position="132"/>
    </location>
    <ligand>
        <name>substrate</name>
    </ligand>
</feature>
<dbReference type="InterPro" id="IPR015421">
    <property type="entry name" value="PyrdxlP-dep_Trfase_major"/>
</dbReference>
<dbReference type="EC" id="2.6.1.83" evidence="3 9"/>
<dbReference type="InterPro" id="IPR015424">
    <property type="entry name" value="PyrdxlP-dep_Trfase"/>
</dbReference>
<comment type="catalytic activity">
    <reaction evidence="8 9">
        <text>(2S,6S)-2,6-diaminopimelate + 2-oxoglutarate = (S)-2,3,4,5-tetrahydrodipicolinate + L-glutamate + H2O + H(+)</text>
        <dbReference type="Rhea" id="RHEA:23988"/>
        <dbReference type="ChEBI" id="CHEBI:15377"/>
        <dbReference type="ChEBI" id="CHEBI:15378"/>
        <dbReference type="ChEBI" id="CHEBI:16810"/>
        <dbReference type="ChEBI" id="CHEBI:16845"/>
        <dbReference type="ChEBI" id="CHEBI:29985"/>
        <dbReference type="ChEBI" id="CHEBI:57609"/>
        <dbReference type="EC" id="2.6.1.83"/>
    </reaction>
</comment>
<reference evidence="11" key="1">
    <citation type="submission" date="2020-10" db="EMBL/GenBank/DDBJ databases">
        <authorList>
            <person name="Castelo-Branco R."/>
            <person name="Eusebio N."/>
            <person name="Adriana R."/>
            <person name="Vieira A."/>
            <person name="Brugerolle De Fraissinette N."/>
            <person name="Rezende De Castro R."/>
            <person name="Schneider M.P."/>
            <person name="Vasconcelos V."/>
            <person name="Leao P.N."/>
        </authorList>
    </citation>
    <scope>NUCLEOTIDE SEQUENCE</scope>
    <source>
        <strain evidence="11">LEGE 06105</strain>
    </source>
</reference>
<comment type="function">
    <text evidence="9">Involved in the synthesis of meso-diaminopimelate (m-DAP or DL-DAP), required for both lysine and peptidoglycan biosynthesis. Catalyzes the direct conversion of tetrahydrodipicolinate to LL-diaminopimelate.</text>
</comment>
<dbReference type="NCBIfam" id="TIGR03542">
    <property type="entry name" value="DAPAT_plant"/>
    <property type="match status" value="1"/>
</dbReference>
<comment type="similarity">
    <text evidence="9">Belongs to the class-I pyridoxal-phosphate-dependent aminotransferase family. LL-diaminopimelate aminotransferase subfamily.</text>
</comment>
<dbReference type="Pfam" id="PF00155">
    <property type="entry name" value="Aminotran_1_2"/>
    <property type="match status" value="1"/>
</dbReference>
<feature type="binding site" evidence="9">
    <location>
        <position position="72"/>
    </location>
    <ligand>
        <name>pyridoxal 5'-phosphate</name>
        <dbReference type="ChEBI" id="CHEBI:597326"/>
    </ligand>
</feature>
<feature type="binding site" evidence="9">
    <location>
        <position position="292"/>
    </location>
    <ligand>
        <name>pyridoxal 5'-phosphate</name>
        <dbReference type="ChEBI" id="CHEBI:597326"/>
    </ligand>
</feature>
<proteinExistence type="inferred from homology"/>
<feature type="binding site" evidence="9">
    <location>
        <position position="187"/>
    </location>
    <ligand>
        <name>substrate</name>
    </ligand>
</feature>
<keyword evidence="12" id="KW-1185">Reference proteome</keyword>
<feature type="binding site" evidence="9">
    <location>
        <position position="218"/>
    </location>
    <ligand>
        <name>pyridoxal 5'-phosphate</name>
        <dbReference type="ChEBI" id="CHEBI:597326"/>
    </ligand>
</feature>
<dbReference type="EMBL" id="JADEWL010000013">
    <property type="protein sequence ID" value="MBE9212370.1"/>
    <property type="molecule type" value="Genomic_DNA"/>
</dbReference>
<dbReference type="HAMAP" id="MF_01642">
    <property type="entry name" value="DapL_aminotrans_1"/>
    <property type="match status" value="1"/>
</dbReference>
<name>A0A8J7F0P2_9CYAN</name>
<feature type="binding site" evidence="9">
    <location>
        <position position="388"/>
    </location>
    <ligand>
        <name>substrate</name>
    </ligand>
</feature>
<feature type="binding site" evidence="9">
    <location>
        <position position="132"/>
    </location>
    <ligand>
        <name>pyridoxal 5'-phosphate</name>
        <dbReference type="ChEBI" id="CHEBI:597326"/>
    </ligand>
</feature>
<keyword evidence="5 9" id="KW-0032">Aminotransferase</keyword>
<feature type="binding site" evidence="9">
    <location>
        <position position="15"/>
    </location>
    <ligand>
        <name>substrate</name>
    </ligand>
</feature>